<dbReference type="STRING" id="348151.IV55_GL000508"/>
<evidence type="ECO:0000256" key="4">
    <source>
        <dbReference type="ARBA" id="ARBA00020311"/>
    </source>
</evidence>
<dbReference type="InterPro" id="IPR012337">
    <property type="entry name" value="RNaseH-like_sf"/>
</dbReference>
<dbReference type="PANTHER" id="PTHR10133">
    <property type="entry name" value="DNA POLYMERASE I"/>
    <property type="match status" value="1"/>
</dbReference>
<evidence type="ECO:0000256" key="13">
    <source>
        <dbReference type="ARBA" id="ARBA00023125"/>
    </source>
</evidence>
<dbReference type="CDD" id="cd09859">
    <property type="entry name" value="PIN_53EXO"/>
    <property type="match status" value="1"/>
</dbReference>
<dbReference type="InterPro" id="IPR002421">
    <property type="entry name" value="5-3_exonuclease"/>
</dbReference>
<dbReference type="InterPro" id="IPR036397">
    <property type="entry name" value="RNaseH_sf"/>
</dbReference>
<keyword evidence="13 17" id="KW-0238">DNA-binding</keyword>
<reference evidence="21 24" key="2">
    <citation type="submission" date="2019-07" db="EMBL/GenBank/DDBJ databases">
        <title>Whole genome shotgun sequence of Lactobacillus siliginis NBRC 101315.</title>
        <authorList>
            <person name="Hosoyama A."/>
            <person name="Uohara A."/>
            <person name="Ohji S."/>
            <person name="Ichikawa N."/>
        </authorList>
    </citation>
    <scope>NUCLEOTIDE SEQUENCE [LARGE SCALE GENOMIC DNA]</scope>
    <source>
        <strain evidence="21 24">NBRC 101315</strain>
    </source>
</reference>
<proteinExistence type="inferred from homology"/>
<dbReference type="Gene3D" id="1.10.150.20">
    <property type="entry name" value="5' to 3' exonuclease, C-terminal subdomain"/>
    <property type="match status" value="2"/>
</dbReference>
<evidence type="ECO:0000256" key="7">
    <source>
        <dbReference type="ARBA" id="ARBA00022705"/>
    </source>
</evidence>
<dbReference type="Gene3D" id="3.30.420.10">
    <property type="entry name" value="Ribonuclease H-like superfamily/Ribonuclease H"/>
    <property type="match status" value="1"/>
</dbReference>
<dbReference type="FunFam" id="1.10.150.20:FF:000002">
    <property type="entry name" value="DNA polymerase I"/>
    <property type="match status" value="1"/>
</dbReference>
<dbReference type="SUPFAM" id="SSF88723">
    <property type="entry name" value="PIN domain-like"/>
    <property type="match status" value="1"/>
</dbReference>
<evidence type="ECO:0000313" key="24">
    <source>
        <dbReference type="Proteomes" id="UP000321429"/>
    </source>
</evidence>
<dbReference type="FunFam" id="3.40.50.1010:FF:000001">
    <property type="entry name" value="DNA polymerase I"/>
    <property type="match status" value="1"/>
</dbReference>
<comment type="subunit">
    <text evidence="2 17">Single-chain monomer with multiple functions.</text>
</comment>
<dbReference type="InterPro" id="IPR054690">
    <property type="entry name" value="DNA_polI_exonuclease"/>
</dbReference>
<feature type="domain" description="3'-5' exonuclease" evidence="18">
    <location>
        <begin position="315"/>
        <end position="489"/>
    </location>
</feature>
<dbReference type="Pfam" id="PF02739">
    <property type="entry name" value="5_3_exonuc_N"/>
    <property type="match status" value="1"/>
</dbReference>
<evidence type="ECO:0000256" key="1">
    <source>
        <dbReference type="ARBA" id="ARBA00007705"/>
    </source>
</evidence>
<dbReference type="Proteomes" id="UP000051139">
    <property type="component" value="Unassembled WGS sequence"/>
</dbReference>
<dbReference type="InterPro" id="IPR043502">
    <property type="entry name" value="DNA/RNA_pol_sf"/>
</dbReference>
<comment type="caution">
    <text evidence="22">The sequence shown here is derived from an EMBL/GenBank/DDBJ whole genome shotgun (WGS) entry which is preliminary data.</text>
</comment>
<evidence type="ECO:0000256" key="9">
    <source>
        <dbReference type="ARBA" id="ARBA00022763"/>
    </source>
</evidence>
<evidence type="ECO:0000256" key="5">
    <source>
        <dbReference type="ARBA" id="ARBA00022679"/>
    </source>
</evidence>
<name>A0A0R2L5I0_9LACO</name>
<keyword evidence="9 17" id="KW-0227">DNA damage</keyword>
<keyword evidence="11" id="KW-0269">Exonuclease</keyword>
<evidence type="ECO:0000313" key="22">
    <source>
        <dbReference type="EMBL" id="KRN94522.1"/>
    </source>
</evidence>
<dbReference type="InterPro" id="IPR036279">
    <property type="entry name" value="5-3_exonuclease_C_sf"/>
</dbReference>
<dbReference type="InterPro" id="IPR002298">
    <property type="entry name" value="DNA_polymerase_A"/>
</dbReference>
<dbReference type="Pfam" id="PF22619">
    <property type="entry name" value="DNA_polI_exo1"/>
    <property type="match status" value="1"/>
</dbReference>
<evidence type="ECO:0000256" key="12">
    <source>
        <dbReference type="ARBA" id="ARBA00022932"/>
    </source>
</evidence>
<evidence type="ECO:0000256" key="14">
    <source>
        <dbReference type="ARBA" id="ARBA00023204"/>
    </source>
</evidence>
<dbReference type="NCBIfam" id="TIGR00593">
    <property type="entry name" value="pola"/>
    <property type="match status" value="1"/>
</dbReference>
<dbReference type="Pfam" id="PF01367">
    <property type="entry name" value="5_3_exonuc"/>
    <property type="match status" value="1"/>
</dbReference>
<dbReference type="InterPro" id="IPR018320">
    <property type="entry name" value="DNA_polymerase_1"/>
</dbReference>
<dbReference type="InterPro" id="IPR002562">
    <property type="entry name" value="3'-5'_exonuclease_dom"/>
</dbReference>
<dbReference type="RefSeq" id="WP_057811291.1">
    <property type="nucleotide sequence ID" value="NZ_BJUD01000012.1"/>
</dbReference>
<evidence type="ECO:0000256" key="16">
    <source>
        <dbReference type="NCBIfam" id="TIGR00593"/>
    </source>
</evidence>
<dbReference type="SUPFAM" id="SSF56672">
    <property type="entry name" value="DNA/RNA polymerases"/>
    <property type="match status" value="1"/>
</dbReference>
<keyword evidence="6 17" id="KW-0548">Nucleotidyltransferase</keyword>
<dbReference type="CDD" id="cd09898">
    <property type="entry name" value="H3TH_53EXO"/>
    <property type="match status" value="1"/>
</dbReference>
<dbReference type="InterPro" id="IPR019760">
    <property type="entry name" value="DNA-dir_DNA_pol_A_CS"/>
</dbReference>
<sequence length="901" mass="101236">MSEQLELSPKKKLLLIDGNSVAFRAFFALHSQLDRFTNHDGLHTNAIYAFKTMLDHVIKAVHPDKALVAFDAGKTTFRTAKYSDYKGGRSKTPEELSEQMPYLRELLTGYGIKSYDLKDWEADDIIGTLAREGEAEDYQVIIVTGDRDLTQLTTDKTTVAITQKGVSEIEYYTPAHVQEKFGLTPTQIIDMKGLTGDTSDNYPGVTKVGEKTAIKLLTQFETVEGVYEHLDDIKQSKMKDHLIEDHDQAVMSKDLATIRTNAPLAVHLADIDYTGPDLDKLISFYKQMDFNNFLKQLQNAGLSLDLGDETPEQTLKDISCTELTAHNLDLLANFTDEVSFILEMPDENYHLSTFAGVVVTDGKQTLVSREIDLLQTAEFKALLENDQIKKNVFNAKAQYVGLNRLGVKLAGIDFDLLLVSYLLDTNDNSNDLGSLAQQHGYVEVETDEAVYGKGAKRGLPDDDTVFFNHLARKALAIQNLHDDLFKELATNEQTDLYRNIELPLTLVLADMEIAGVRVDTDQLIAMREKFKEQLATLQQTIYQEAGEEFNINSTKQLGVILFEKMKLPVIKKTKTGYSTSVDVLEQLASQVPIVENILAYRGLAKLQSTYIEGLLKVVHSRDQKVHTRYLQTLTQTGRLSSVDPNLQNIPIQTQQGREIRKAFVPSHEGWQIFSSDYSQVELRVLAHITGDANLQEAFREDEDIHAATARRIFGLTSNDEVTPLMRRQAKATNFGIVYGISDYGLSQNLGISRQEAKQFIETYFREYPDVKKYTEDVVTQAQKDGYVETITHRRRYLPDINAKSFNQRSFAARTAMNTPIQGSAADIIKIAMINMQKALKDAGLKATMLLQIHDELVFEAPLEEIPKLEQLVPSVMDSAVKLAIPLKVESAHGDSWYDAKG</sequence>
<keyword evidence="10" id="KW-0378">Hydrolase</keyword>
<dbReference type="NCBIfam" id="NF004397">
    <property type="entry name" value="PRK05755.1"/>
    <property type="match status" value="1"/>
</dbReference>
<dbReference type="GO" id="GO:0003887">
    <property type="term" value="F:DNA-directed DNA polymerase activity"/>
    <property type="evidence" value="ECO:0007669"/>
    <property type="project" value="UniProtKB-UniRule"/>
</dbReference>
<gene>
    <name evidence="17 21" type="primary">polA</name>
    <name evidence="22" type="ORF">IV55_GL000508</name>
    <name evidence="21" type="ORF">LSI01_08740</name>
</gene>
<evidence type="ECO:0000313" key="23">
    <source>
        <dbReference type="Proteomes" id="UP000051139"/>
    </source>
</evidence>
<dbReference type="EMBL" id="JQCB01000014">
    <property type="protein sequence ID" value="KRN94522.1"/>
    <property type="molecule type" value="Genomic_DNA"/>
</dbReference>
<dbReference type="AlphaFoldDB" id="A0A0R2L5I0"/>
<accession>A0A0R2L5I0</accession>
<evidence type="ECO:0000256" key="17">
    <source>
        <dbReference type="RuleBase" id="RU004460"/>
    </source>
</evidence>
<dbReference type="InterPro" id="IPR020045">
    <property type="entry name" value="DNA_polI_H3TH"/>
</dbReference>
<keyword evidence="5 17" id="KW-0808">Transferase</keyword>
<dbReference type="PANTHER" id="PTHR10133:SF27">
    <property type="entry name" value="DNA POLYMERASE NU"/>
    <property type="match status" value="1"/>
</dbReference>
<dbReference type="FunFam" id="1.10.150.20:FF:000003">
    <property type="entry name" value="DNA polymerase I"/>
    <property type="match status" value="1"/>
</dbReference>
<comment type="catalytic activity">
    <reaction evidence="15 17">
        <text>DNA(n) + a 2'-deoxyribonucleoside 5'-triphosphate = DNA(n+1) + diphosphate</text>
        <dbReference type="Rhea" id="RHEA:22508"/>
        <dbReference type="Rhea" id="RHEA-COMP:17339"/>
        <dbReference type="Rhea" id="RHEA-COMP:17340"/>
        <dbReference type="ChEBI" id="CHEBI:33019"/>
        <dbReference type="ChEBI" id="CHEBI:61560"/>
        <dbReference type="ChEBI" id="CHEBI:173112"/>
        <dbReference type="EC" id="2.7.7.7"/>
    </reaction>
</comment>
<evidence type="ECO:0000259" key="20">
    <source>
        <dbReference type="SMART" id="SM00482"/>
    </source>
</evidence>
<evidence type="ECO:0000256" key="3">
    <source>
        <dbReference type="ARBA" id="ARBA00012417"/>
    </source>
</evidence>
<dbReference type="SMART" id="SM00279">
    <property type="entry name" value="HhH2"/>
    <property type="match status" value="1"/>
</dbReference>
<dbReference type="SUPFAM" id="SSF47807">
    <property type="entry name" value="5' to 3' exonuclease, C-terminal subdomain"/>
    <property type="match status" value="1"/>
</dbReference>
<keyword evidence="8" id="KW-0540">Nuclease</keyword>
<dbReference type="GO" id="GO:0003677">
    <property type="term" value="F:DNA binding"/>
    <property type="evidence" value="ECO:0007669"/>
    <property type="project" value="UniProtKB-UniRule"/>
</dbReference>
<keyword evidence="23" id="KW-1185">Reference proteome</keyword>
<dbReference type="InterPro" id="IPR029060">
    <property type="entry name" value="PIN-like_dom_sf"/>
</dbReference>
<dbReference type="GO" id="GO:0006302">
    <property type="term" value="P:double-strand break repair"/>
    <property type="evidence" value="ECO:0007669"/>
    <property type="project" value="TreeGrafter"/>
</dbReference>
<evidence type="ECO:0000259" key="18">
    <source>
        <dbReference type="SMART" id="SM00474"/>
    </source>
</evidence>
<dbReference type="InterPro" id="IPR008918">
    <property type="entry name" value="HhH2"/>
</dbReference>
<dbReference type="CDD" id="cd06140">
    <property type="entry name" value="DNA_polA_I_Bacillus_like_exo"/>
    <property type="match status" value="1"/>
</dbReference>
<dbReference type="PROSITE" id="PS00447">
    <property type="entry name" value="DNA_POLYMERASE_A"/>
    <property type="match status" value="1"/>
</dbReference>
<evidence type="ECO:0000256" key="8">
    <source>
        <dbReference type="ARBA" id="ARBA00022722"/>
    </source>
</evidence>
<evidence type="ECO:0000256" key="2">
    <source>
        <dbReference type="ARBA" id="ARBA00011541"/>
    </source>
</evidence>
<dbReference type="EC" id="2.7.7.7" evidence="3 16"/>
<dbReference type="PRINTS" id="PR00868">
    <property type="entry name" value="DNAPOLI"/>
</dbReference>
<keyword evidence="7 17" id="KW-0235">DNA replication</keyword>
<dbReference type="Gene3D" id="1.20.1060.10">
    <property type="entry name" value="Taq DNA Polymerase, Chain T, domain 4"/>
    <property type="match status" value="1"/>
</dbReference>
<keyword evidence="12 17" id="KW-0239">DNA-directed DNA polymerase</keyword>
<dbReference type="GO" id="GO:0008408">
    <property type="term" value="F:3'-5' exonuclease activity"/>
    <property type="evidence" value="ECO:0007669"/>
    <property type="project" value="InterPro"/>
</dbReference>
<evidence type="ECO:0000259" key="19">
    <source>
        <dbReference type="SMART" id="SM00475"/>
    </source>
</evidence>
<evidence type="ECO:0000256" key="11">
    <source>
        <dbReference type="ARBA" id="ARBA00022839"/>
    </source>
</evidence>
<dbReference type="OrthoDB" id="9806424at2"/>
<comment type="similarity">
    <text evidence="1 17">Belongs to the DNA polymerase type-A family.</text>
</comment>
<dbReference type="Proteomes" id="UP000321429">
    <property type="component" value="Unassembled WGS sequence"/>
</dbReference>
<keyword evidence="14 17" id="KW-0234">DNA repair</keyword>
<reference evidence="22 23" key="1">
    <citation type="journal article" date="2015" name="Genome Announc.">
        <title>Expanding the biotechnology potential of lactobacilli through comparative genomics of 213 strains and associated genera.</title>
        <authorList>
            <person name="Sun Z."/>
            <person name="Harris H.M."/>
            <person name="McCann A."/>
            <person name="Guo C."/>
            <person name="Argimon S."/>
            <person name="Zhang W."/>
            <person name="Yang X."/>
            <person name="Jeffery I.B."/>
            <person name="Cooney J.C."/>
            <person name="Kagawa T.F."/>
            <person name="Liu W."/>
            <person name="Song Y."/>
            <person name="Salvetti E."/>
            <person name="Wrobel A."/>
            <person name="Rasinkangas P."/>
            <person name="Parkhill J."/>
            <person name="Rea M.C."/>
            <person name="O'Sullivan O."/>
            <person name="Ritari J."/>
            <person name="Douillard F.P."/>
            <person name="Paul Ross R."/>
            <person name="Yang R."/>
            <person name="Briner A.E."/>
            <person name="Felis G.E."/>
            <person name="de Vos W.M."/>
            <person name="Barrangou R."/>
            <person name="Klaenhammer T.R."/>
            <person name="Caufield P.W."/>
            <person name="Cui Y."/>
            <person name="Zhang H."/>
            <person name="O'Toole P.W."/>
        </authorList>
    </citation>
    <scope>NUCLEOTIDE SEQUENCE [LARGE SCALE GENOMIC DNA]</scope>
    <source>
        <strain evidence="22 23">DSM 22696</strain>
    </source>
</reference>
<feature type="domain" description="5'-3' exonuclease" evidence="19">
    <location>
        <begin position="11"/>
        <end position="274"/>
    </location>
</feature>
<dbReference type="InterPro" id="IPR001098">
    <property type="entry name" value="DNA-dir_DNA_pol_A_palm_dom"/>
</dbReference>
<evidence type="ECO:0000313" key="21">
    <source>
        <dbReference type="EMBL" id="GEK28563.1"/>
    </source>
</evidence>
<dbReference type="SUPFAM" id="SSF53098">
    <property type="entry name" value="Ribonuclease H-like"/>
    <property type="match status" value="1"/>
</dbReference>
<dbReference type="PATRIC" id="fig|348151.3.peg.516"/>
<organism evidence="22 23">
    <name type="scientific">Furfurilactobacillus siliginis</name>
    <dbReference type="NCBI Taxonomy" id="348151"/>
    <lineage>
        <taxon>Bacteria</taxon>
        <taxon>Bacillati</taxon>
        <taxon>Bacillota</taxon>
        <taxon>Bacilli</taxon>
        <taxon>Lactobacillales</taxon>
        <taxon>Lactobacillaceae</taxon>
        <taxon>Furfurilactobacillus</taxon>
    </lineage>
</organism>
<protein>
    <recommendedName>
        <fullName evidence="4 16">DNA polymerase I</fullName>
        <ecNumber evidence="3 16">2.7.7.7</ecNumber>
    </recommendedName>
</protein>
<dbReference type="GO" id="GO:0006261">
    <property type="term" value="P:DNA-templated DNA replication"/>
    <property type="evidence" value="ECO:0007669"/>
    <property type="project" value="UniProtKB-UniRule"/>
</dbReference>
<dbReference type="SMART" id="SM00474">
    <property type="entry name" value="35EXOc"/>
    <property type="match status" value="1"/>
</dbReference>
<dbReference type="Pfam" id="PF00476">
    <property type="entry name" value="DNA_pol_A"/>
    <property type="match status" value="1"/>
</dbReference>
<evidence type="ECO:0000256" key="10">
    <source>
        <dbReference type="ARBA" id="ARBA00022801"/>
    </source>
</evidence>
<dbReference type="CDD" id="cd08637">
    <property type="entry name" value="DNA_pol_A_pol_I_C"/>
    <property type="match status" value="1"/>
</dbReference>
<evidence type="ECO:0000256" key="15">
    <source>
        <dbReference type="ARBA" id="ARBA00049244"/>
    </source>
</evidence>
<dbReference type="SMART" id="SM00475">
    <property type="entry name" value="53EXOc"/>
    <property type="match status" value="1"/>
</dbReference>
<dbReference type="SMART" id="SM00482">
    <property type="entry name" value="POLAc"/>
    <property type="match status" value="1"/>
</dbReference>
<feature type="domain" description="DNA-directed DNA polymerase family A palm" evidence="20">
    <location>
        <begin position="656"/>
        <end position="864"/>
    </location>
</feature>
<dbReference type="Gene3D" id="3.30.70.370">
    <property type="match status" value="1"/>
</dbReference>
<dbReference type="EMBL" id="BJUD01000012">
    <property type="protein sequence ID" value="GEK28563.1"/>
    <property type="molecule type" value="Genomic_DNA"/>
</dbReference>
<dbReference type="GO" id="GO:0008409">
    <property type="term" value="F:5'-3' exonuclease activity"/>
    <property type="evidence" value="ECO:0007669"/>
    <property type="project" value="InterPro"/>
</dbReference>
<dbReference type="Gene3D" id="3.40.50.1010">
    <property type="entry name" value="5'-nuclease"/>
    <property type="match status" value="1"/>
</dbReference>
<evidence type="ECO:0000256" key="6">
    <source>
        <dbReference type="ARBA" id="ARBA00022695"/>
    </source>
</evidence>
<dbReference type="FunFam" id="1.20.1060.10:FF:000001">
    <property type="entry name" value="DNA polymerase I"/>
    <property type="match status" value="1"/>
</dbReference>
<dbReference type="InterPro" id="IPR020046">
    <property type="entry name" value="5-3_exonucl_a-hlix_arch_N"/>
</dbReference>